<dbReference type="EMBL" id="BKCJ010544975">
    <property type="protein sequence ID" value="GFB06741.1"/>
    <property type="molecule type" value="Genomic_DNA"/>
</dbReference>
<evidence type="ECO:0000256" key="1">
    <source>
        <dbReference type="SAM" id="MobiDB-lite"/>
    </source>
</evidence>
<proteinExistence type="predicted"/>
<accession>A0A699KQR1</accession>
<name>A0A699KQR1_TANCI</name>
<dbReference type="AlphaFoldDB" id="A0A699KQR1"/>
<sequence>TFDSIPQRLGEDYHSIKDDIPLLKSIRSMRRCLSGVDVLMIQPQPVESTQGANRTRRATRTPNPKDVVQKKRKGKQVAGEISSPIDEVSFYTLFKETVRIHEGSVDMKEDEFPQHLATITDETLNKHVNHVGLTEDQLRSHASATATMFGAAGLHGNTEARP</sequence>
<comment type="caution">
    <text evidence="2">The sequence shown here is derived from an EMBL/GenBank/DDBJ whole genome shotgun (WGS) entry which is preliminary data.</text>
</comment>
<protein>
    <submittedName>
        <fullName evidence="2">Uncharacterized protein</fullName>
    </submittedName>
</protein>
<feature type="non-terminal residue" evidence="2">
    <location>
        <position position="1"/>
    </location>
</feature>
<organism evidence="2">
    <name type="scientific">Tanacetum cinerariifolium</name>
    <name type="common">Dalmatian daisy</name>
    <name type="synonym">Chrysanthemum cinerariifolium</name>
    <dbReference type="NCBI Taxonomy" id="118510"/>
    <lineage>
        <taxon>Eukaryota</taxon>
        <taxon>Viridiplantae</taxon>
        <taxon>Streptophyta</taxon>
        <taxon>Embryophyta</taxon>
        <taxon>Tracheophyta</taxon>
        <taxon>Spermatophyta</taxon>
        <taxon>Magnoliopsida</taxon>
        <taxon>eudicotyledons</taxon>
        <taxon>Gunneridae</taxon>
        <taxon>Pentapetalae</taxon>
        <taxon>asterids</taxon>
        <taxon>campanulids</taxon>
        <taxon>Asterales</taxon>
        <taxon>Asteraceae</taxon>
        <taxon>Asteroideae</taxon>
        <taxon>Anthemideae</taxon>
        <taxon>Anthemidinae</taxon>
        <taxon>Tanacetum</taxon>
    </lineage>
</organism>
<reference evidence="2" key="1">
    <citation type="journal article" date="2019" name="Sci. Rep.">
        <title>Draft genome of Tanacetum cinerariifolium, the natural source of mosquito coil.</title>
        <authorList>
            <person name="Yamashiro T."/>
            <person name="Shiraishi A."/>
            <person name="Satake H."/>
            <person name="Nakayama K."/>
        </authorList>
    </citation>
    <scope>NUCLEOTIDE SEQUENCE</scope>
</reference>
<feature type="region of interest" description="Disordered" evidence="1">
    <location>
        <begin position="47"/>
        <end position="80"/>
    </location>
</feature>
<gene>
    <name evidence="2" type="ORF">Tci_678712</name>
</gene>
<evidence type="ECO:0000313" key="2">
    <source>
        <dbReference type="EMBL" id="GFB06741.1"/>
    </source>
</evidence>